<dbReference type="EMBL" id="LN853202">
    <property type="protein sequence ID" value="CRY95264.1"/>
    <property type="molecule type" value="Genomic_DNA"/>
</dbReference>
<evidence type="ECO:0008006" key="2">
    <source>
        <dbReference type="Google" id="ProtNLM"/>
    </source>
</evidence>
<accession>A0A0H5Q1G1</accession>
<reference evidence="1" key="1">
    <citation type="submission" date="2015-06" db="EMBL/GenBank/DDBJ databases">
        <authorList>
            <person name="Joergensen T."/>
        </authorList>
    </citation>
    <scope>NUCLEOTIDE SEQUENCE</scope>
    <source>
        <strain evidence="1">RGRH0570</strain>
    </source>
</reference>
<dbReference type="ESTHER" id="9zzzz-a0a0h5q1g1">
    <property type="family name" value="BioG_Pimeloyl-ACP-methyl-esterase"/>
</dbReference>
<sequence>MKQVFLRKTGSERLLLVFAGWGMDENLIELSSTMKTDVMLCHDYRSLAFDASMLVCYKGIRLLAWSMGVWVAGHVLGKMSLPWEGKVAFNGTPFPIDNERGIPVSVFEGTLNNFSETVLSRFHRRMCGDGDALRLFMRHLSQRNVEDLREELQALYNAVLHSDEAPSMQWDRAVIGLRDRIFPAENQQNAWKDRAEMVMVDAAHYDADVMQQLIDAE</sequence>
<dbReference type="InterPro" id="IPR007398">
    <property type="entry name" value="BioG"/>
</dbReference>
<organism evidence="1">
    <name type="scientific">uncultured prokaryote</name>
    <dbReference type="NCBI Taxonomy" id="198431"/>
    <lineage>
        <taxon>unclassified sequences</taxon>
        <taxon>environmental samples</taxon>
    </lineage>
</organism>
<evidence type="ECO:0000313" key="1">
    <source>
        <dbReference type="EMBL" id="CRY95264.1"/>
    </source>
</evidence>
<reference evidence="1" key="2">
    <citation type="submission" date="2015-07" db="EMBL/GenBank/DDBJ databases">
        <title>Plasmids, circular viruses and viroids from rat gut.</title>
        <authorList>
            <person name="Jorgensen T.J."/>
            <person name="Hansen M.A."/>
            <person name="Xu Z."/>
            <person name="Tabak M.A."/>
            <person name="Sorensen S.J."/>
            <person name="Hansen L.H."/>
        </authorList>
    </citation>
    <scope>NUCLEOTIDE SEQUENCE</scope>
    <source>
        <strain evidence="1">RGRH0570</strain>
    </source>
</reference>
<dbReference type="Pfam" id="PF04301">
    <property type="entry name" value="BioG"/>
    <property type="match status" value="1"/>
</dbReference>
<dbReference type="SUPFAM" id="SSF53474">
    <property type="entry name" value="alpha/beta-Hydrolases"/>
    <property type="match status" value="1"/>
</dbReference>
<dbReference type="AlphaFoldDB" id="A0A0H5Q1G1"/>
<protein>
    <recommendedName>
        <fullName evidence="2">DUF452 domain-containing protein</fullName>
    </recommendedName>
</protein>
<name>A0A0H5Q1G1_9ZZZZ</name>
<proteinExistence type="predicted"/>
<dbReference type="InterPro" id="IPR029058">
    <property type="entry name" value="AB_hydrolase_fold"/>
</dbReference>